<comment type="caution">
    <text evidence="1">The sequence shown here is derived from an EMBL/GenBank/DDBJ whole genome shotgun (WGS) entry which is preliminary data.</text>
</comment>
<dbReference type="EMBL" id="RHFF01000033">
    <property type="protein sequence ID" value="TGD36472.1"/>
    <property type="molecule type" value="Genomic_DNA"/>
</dbReference>
<evidence type="ECO:0008006" key="3">
    <source>
        <dbReference type="Google" id="ProtNLM"/>
    </source>
</evidence>
<evidence type="ECO:0000313" key="2">
    <source>
        <dbReference type="Proteomes" id="UP000297736"/>
    </source>
</evidence>
<protein>
    <recommendedName>
        <fullName evidence="3">Methyltransferase FkbM domain-containing protein</fullName>
    </recommendedName>
</protein>
<dbReference type="AlphaFoldDB" id="A0A4Z0KD55"/>
<evidence type="ECO:0000313" key="1">
    <source>
        <dbReference type="EMBL" id="TGD36472.1"/>
    </source>
</evidence>
<accession>A0A4Z0KD55</accession>
<gene>
    <name evidence="1" type="ORF">EB834_19580</name>
</gene>
<reference evidence="1 2" key="1">
    <citation type="submission" date="2018-10" db="EMBL/GenBank/DDBJ databases">
        <title>Brevibacterium genomes from Austrain hard cheese rinds.</title>
        <authorList>
            <person name="Anast J.M."/>
            <person name="Dzieciol M."/>
            <person name="Schultz D.L."/>
            <person name="Mann E."/>
            <person name="Wagner M."/>
            <person name="Schmitz-Esser S."/>
        </authorList>
    </citation>
    <scope>NUCLEOTIDE SEQUENCE [LARGE SCALE GENOMIC DNA]</scope>
    <source>
        <strain evidence="1 2">L261</strain>
    </source>
</reference>
<organism evidence="1 2">
    <name type="scientific">Brevibacterium aurantiacum</name>
    <dbReference type="NCBI Taxonomy" id="273384"/>
    <lineage>
        <taxon>Bacteria</taxon>
        <taxon>Bacillati</taxon>
        <taxon>Actinomycetota</taxon>
        <taxon>Actinomycetes</taxon>
        <taxon>Micrococcales</taxon>
        <taxon>Brevibacteriaceae</taxon>
        <taxon>Brevibacterium</taxon>
    </lineage>
</organism>
<sequence length="67" mass="7627">MLTLNITIFPVQEGHFHFTRSLVWLSASVDQGLEKVSLLKIDVERSELDVIRGISADHWPLIERVVA</sequence>
<name>A0A4Z0KD55_BREAU</name>
<proteinExistence type="predicted"/>
<dbReference type="Proteomes" id="UP000297736">
    <property type="component" value="Unassembled WGS sequence"/>
</dbReference>